<dbReference type="Proteomes" id="UP000027442">
    <property type="component" value="Unassembled WGS sequence"/>
</dbReference>
<evidence type="ECO:0000256" key="1">
    <source>
        <dbReference type="SAM" id="Phobius"/>
    </source>
</evidence>
<organism evidence="2 3">
    <name type="scientific">Hoylesella loescheii DSM 19665 = JCM 12249 = ATCC 15930</name>
    <dbReference type="NCBI Taxonomy" id="1122985"/>
    <lineage>
        <taxon>Bacteria</taxon>
        <taxon>Pseudomonadati</taxon>
        <taxon>Bacteroidota</taxon>
        <taxon>Bacteroidia</taxon>
        <taxon>Bacteroidales</taxon>
        <taxon>Prevotellaceae</taxon>
        <taxon>Hoylesella</taxon>
    </lineage>
</organism>
<gene>
    <name evidence="2" type="ORF">HMPREF1991_02302</name>
</gene>
<accession>A0A069QFK6</accession>
<keyword evidence="1" id="KW-0472">Membrane</keyword>
<keyword evidence="1" id="KW-1133">Transmembrane helix</keyword>
<name>A0A069QFK6_HOYLO</name>
<keyword evidence="3" id="KW-1185">Reference proteome</keyword>
<protein>
    <submittedName>
        <fullName evidence="2">Uncharacterized protein</fullName>
    </submittedName>
</protein>
<keyword evidence="1" id="KW-0812">Transmembrane</keyword>
<proteinExistence type="predicted"/>
<dbReference type="PATRIC" id="fig|1122985.7.peg.2382"/>
<reference evidence="2 3" key="1">
    <citation type="submission" date="2013-08" db="EMBL/GenBank/DDBJ databases">
        <authorList>
            <person name="Weinstock G."/>
            <person name="Sodergren E."/>
            <person name="Wylie T."/>
            <person name="Fulton L."/>
            <person name="Fulton R."/>
            <person name="Fronick C."/>
            <person name="O'Laughlin M."/>
            <person name="Godfrey J."/>
            <person name="Miner T."/>
            <person name="Herter B."/>
            <person name="Appelbaum E."/>
            <person name="Cordes M."/>
            <person name="Lek S."/>
            <person name="Wollam A."/>
            <person name="Pepin K.H."/>
            <person name="Palsikar V.B."/>
            <person name="Mitreva M."/>
            <person name="Wilson R.K."/>
        </authorList>
    </citation>
    <scope>NUCLEOTIDE SEQUENCE [LARGE SCALE GENOMIC DNA]</scope>
    <source>
        <strain evidence="2 3">ATCC 15930</strain>
    </source>
</reference>
<feature type="transmembrane region" description="Helical" evidence="1">
    <location>
        <begin position="66"/>
        <end position="89"/>
    </location>
</feature>
<sequence length="126" mass="14190">MKANWLLASTSRSRAALCLGVDSLDTTDDLVLQEVHISGVSVTARAKLTILTVDFRPVMRCNPLRAHAIVVLFFFIITVCFLVVNAVIIEGVDELTSDQDLLKVKRRKVERAKRWFWMVSNEPCVS</sequence>
<evidence type="ECO:0000313" key="2">
    <source>
        <dbReference type="EMBL" id="KDR51580.1"/>
    </source>
</evidence>
<dbReference type="HOGENOM" id="CLU_1979536_0_0_10"/>
<dbReference type="EMBL" id="JNGW01000098">
    <property type="protein sequence ID" value="KDR51580.1"/>
    <property type="molecule type" value="Genomic_DNA"/>
</dbReference>
<dbReference type="AlphaFoldDB" id="A0A069QFK6"/>
<comment type="caution">
    <text evidence="2">The sequence shown here is derived from an EMBL/GenBank/DDBJ whole genome shotgun (WGS) entry which is preliminary data.</text>
</comment>
<evidence type="ECO:0000313" key="3">
    <source>
        <dbReference type="Proteomes" id="UP000027442"/>
    </source>
</evidence>